<evidence type="ECO:0000313" key="2">
    <source>
        <dbReference type="Proteomes" id="UP000256763"/>
    </source>
</evidence>
<sequence>MKQPYGKLPDPHSTPEGAIELQSLWVAQEQETHRFLLDDNLLVILGIGNWRPSSGGPEQVVFDQVEFPLAALPWFAERLTQYYNEPRLGGALFKWEESIEGENLSIYYCFGSTAPDKPGLSLVNNSRACYLSDTSAFPQRLDVSDEMFIEGGMLKVWQDLAARYSNGEFA</sequence>
<organism evidence="1 2">
    <name type="scientific">Alkalilimnicola ehrlichii</name>
    <dbReference type="NCBI Taxonomy" id="351052"/>
    <lineage>
        <taxon>Bacteria</taxon>
        <taxon>Pseudomonadati</taxon>
        <taxon>Pseudomonadota</taxon>
        <taxon>Gammaproteobacteria</taxon>
        <taxon>Chromatiales</taxon>
        <taxon>Ectothiorhodospiraceae</taxon>
        <taxon>Alkalilimnicola</taxon>
    </lineage>
</organism>
<protein>
    <submittedName>
        <fullName evidence="1">Uncharacterized protein</fullName>
    </submittedName>
</protein>
<gene>
    <name evidence="1" type="ORF">CAL65_20350</name>
</gene>
<dbReference type="RefSeq" id="WP_116304174.1">
    <property type="nucleotide sequence ID" value="NZ_NFZV01000043.1"/>
</dbReference>
<reference evidence="2" key="1">
    <citation type="submission" date="2017-05" db="EMBL/GenBank/DDBJ databases">
        <authorList>
            <person name="Sharma S."/>
            <person name="Sidhu C."/>
            <person name="Pinnaka A.K."/>
        </authorList>
    </citation>
    <scope>NUCLEOTIDE SEQUENCE [LARGE SCALE GENOMIC DNA]</scope>
    <source>
        <strain evidence="2">AK93</strain>
    </source>
</reference>
<dbReference type="Proteomes" id="UP000256763">
    <property type="component" value="Unassembled WGS sequence"/>
</dbReference>
<dbReference type="AlphaFoldDB" id="A0A3E0WH03"/>
<dbReference type="OrthoDB" id="5767693at2"/>
<proteinExistence type="predicted"/>
<comment type="caution">
    <text evidence="1">The sequence shown here is derived from an EMBL/GenBank/DDBJ whole genome shotgun (WGS) entry which is preliminary data.</text>
</comment>
<name>A0A3E0WH03_9GAMM</name>
<dbReference type="EMBL" id="NFZW01000033">
    <property type="protein sequence ID" value="RFA32174.1"/>
    <property type="molecule type" value="Genomic_DNA"/>
</dbReference>
<evidence type="ECO:0000313" key="1">
    <source>
        <dbReference type="EMBL" id="RFA32174.1"/>
    </source>
</evidence>
<keyword evidence="2" id="KW-1185">Reference proteome</keyword>
<accession>A0A3E0WH03</accession>